<evidence type="ECO:0000313" key="3">
    <source>
        <dbReference type="EMBL" id="KPJ62816.1"/>
    </source>
</evidence>
<sequence length="109" mass="12874">MLKNKLITVISVAFLLIILFIIFDRLKTSSELSVEEFVEVYVQLSVASEMYDADPAKLEQEREKILEEFGVTQEEIDHFVKEYNQNPEKWAKVWEKIVRRLEEEKANPP</sequence>
<dbReference type="InterPro" id="IPR025381">
    <property type="entry name" value="DUF4296"/>
</dbReference>
<protein>
    <recommendedName>
        <fullName evidence="2">DUF4296 domain-containing protein</fullName>
    </recommendedName>
</protein>
<feature type="transmembrane region" description="Helical" evidence="1">
    <location>
        <begin position="6"/>
        <end position="23"/>
    </location>
</feature>
<proteinExistence type="predicted"/>
<feature type="domain" description="DUF4296" evidence="2">
    <location>
        <begin position="32"/>
        <end position="105"/>
    </location>
</feature>
<reference evidence="3 4" key="1">
    <citation type="journal article" date="2015" name="Microbiome">
        <title>Genomic resolution of linkages in carbon, nitrogen, and sulfur cycling among widespread estuary sediment bacteria.</title>
        <authorList>
            <person name="Baker B.J."/>
            <person name="Lazar C.S."/>
            <person name="Teske A.P."/>
            <person name="Dick G.J."/>
        </authorList>
    </citation>
    <scope>NUCLEOTIDE SEQUENCE [LARGE SCALE GENOMIC DNA]</scope>
    <source>
        <strain evidence="3">DG_54_3</strain>
    </source>
</reference>
<keyword evidence="1" id="KW-1133">Transmembrane helix</keyword>
<gene>
    <name evidence="3" type="ORF">AMJ44_15150</name>
</gene>
<evidence type="ECO:0000259" key="2">
    <source>
        <dbReference type="Pfam" id="PF14129"/>
    </source>
</evidence>
<dbReference type="PATRIC" id="fig|1703775.3.peg.2855"/>
<dbReference type="Proteomes" id="UP000051861">
    <property type="component" value="Unassembled WGS sequence"/>
</dbReference>
<accession>A0A0S7XK26</accession>
<dbReference type="Pfam" id="PF14129">
    <property type="entry name" value="DUF4296"/>
    <property type="match status" value="1"/>
</dbReference>
<keyword evidence="1" id="KW-0812">Transmembrane</keyword>
<keyword evidence="1" id="KW-0472">Membrane</keyword>
<evidence type="ECO:0000313" key="4">
    <source>
        <dbReference type="Proteomes" id="UP000051861"/>
    </source>
</evidence>
<organism evidence="3 4">
    <name type="scientific">candidate division WOR-1 bacterium DG_54_3</name>
    <dbReference type="NCBI Taxonomy" id="1703775"/>
    <lineage>
        <taxon>Bacteria</taxon>
        <taxon>Bacillati</taxon>
        <taxon>Saganbacteria</taxon>
    </lineage>
</organism>
<dbReference type="AlphaFoldDB" id="A0A0S7XK26"/>
<evidence type="ECO:0000256" key="1">
    <source>
        <dbReference type="SAM" id="Phobius"/>
    </source>
</evidence>
<name>A0A0S7XK26_UNCSA</name>
<comment type="caution">
    <text evidence="3">The sequence shown here is derived from an EMBL/GenBank/DDBJ whole genome shotgun (WGS) entry which is preliminary data.</text>
</comment>
<dbReference type="EMBL" id="LIZX01000255">
    <property type="protein sequence ID" value="KPJ62816.1"/>
    <property type="molecule type" value="Genomic_DNA"/>
</dbReference>